<accession>A0A650ENB2</accession>
<evidence type="ECO:0000256" key="7">
    <source>
        <dbReference type="SAM" id="MobiDB-lite"/>
    </source>
</evidence>
<dbReference type="PANTHER" id="PTHR30576:SF0">
    <property type="entry name" value="UNDECAPRENYL-PHOSPHATE N-ACETYLGALACTOSAMINYL 1-PHOSPHATE TRANSFERASE-RELATED"/>
    <property type="match status" value="1"/>
</dbReference>
<evidence type="ECO:0000259" key="9">
    <source>
        <dbReference type="Pfam" id="PF02397"/>
    </source>
</evidence>
<keyword evidence="6 8" id="KW-0472">Membrane</keyword>
<dbReference type="InterPro" id="IPR017475">
    <property type="entry name" value="EPS_sugar_tfrase"/>
</dbReference>
<dbReference type="EMBL" id="MN577573">
    <property type="protein sequence ID" value="QGT51269.1"/>
    <property type="molecule type" value="Genomic_DNA"/>
</dbReference>
<evidence type="ECO:0000256" key="8">
    <source>
        <dbReference type="SAM" id="Phobius"/>
    </source>
</evidence>
<feature type="transmembrane region" description="Helical" evidence="8">
    <location>
        <begin position="74"/>
        <end position="93"/>
    </location>
</feature>
<keyword evidence="5 8" id="KW-1133">Transmembrane helix</keyword>
<feature type="domain" description="Bacterial sugar transferase" evidence="9">
    <location>
        <begin position="249"/>
        <end position="427"/>
    </location>
</feature>
<dbReference type="NCBIfam" id="TIGR03025">
    <property type="entry name" value="EPS_sugtrans"/>
    <property type="match status" value="1"/>
</dbReference>
<dbReference type="GO" id="GO:0016780">
    <property type="term" value="F:phosphotransferase activity, for other substituted phosphate groups"/>
    <property type="evidence" value="ECO:0007669"/>
    <property type="project" value="TreeGrafter"/>
</dbReference>
<dbReference type="PANTHER" id="PTHR30576">
    <property type="entry name" value="COLANIC BIOSYNTHESIS UDP-GLUCOSE LIPID CARRIER TRANSFERASE"/>
    <property type="match status" value="1"/>
</dbReference>
<evidence type="ECO:0000256" key="2">
    <source>
        <dbReference type="ARBA" id="ARBA00006464"/>
    </source>
</evidence>
<comment type="similarity">
    <text evidence="2">Belongs to the bacterial sugar transferase family.</text>
</comment>
<protein>
    <recommendedName>
        <fullName evidence="9">Bacterial sugar transferase domain-containing protein</fullName>
    </recommendedName>
</protein>
<evidence type="ECO:0000256" key="1">
    <source>
        <dbReference type="ARBA" id="ARBA00004141"/>
    </source>
</evidence>
<keyword evidence="4 8" id="KW-0812">Transmembrane</keyword>
<keyword evidence="3" id="KW-0808">Transferase</keyword>
<dbReference type="Pfam" id="PF02397">
    <property type="entry name" value="Bac_transf"/>
    <property type="match status" value="1"/>
</dbReference>
<reference evidence="10" key="1">
    <citation type="journal article" date="2020" name="J. ISSAAS">
        <title>Lactobacilli and other gastrointestinal microbiota of Peromyscus leucopus, reservoir host for agents of Lyme disease and other zoonoses in North America.</title>
        <authorList>
            <person name="Milovic A."/>
            <person name="Bassam K."/>
            <person name="Shao H."/>
            <person name="Chatzistamou I."/>
            <person name="Tufts D.M."/>
            <person name="Diuk-Wasser M."/>
            <person name="Barbour A.G."/>
        </authorList>
    </citation>
    <scope>NUCLEOTIDE SEQUENCE</scope>
    <source>
        <strain evidence="10">LL40</strain>
    </source>
</reference>
<comment type="subcellular location">
    <subcellularLocation>
        <location evidence="1">Membrane</location>
        <topology evidence="1">Multi-pass membrane protein</topology>
    </subcellularLocation>
</comment>
<evidence type="ECO:0000313" key="10">
    <source>
        <dbReference type="EMBL" id="QGT51269.1"/>
    </source>
</evidence>
<organism evidence="10">
    <name type="scientific">uncultured Bacillota bacterium</name>
    <dbReference type="NCBI Taxonomy" id="344338"/>
    <lineage>
        <taxon>Bacteria</taxon>
        <taxon>Bacillati</taxon>
        <taxon>Bacillota</taxon>
        <taxon>environmental samples</taxon>
    </lineage>
</organism>
<dbReference type="GO" id="GO:0016020">
    <property type="term" value="C:membrane"/>
    <property type="evidence" value="ECO:0007669"/>
    <property type="project" value="UniProtKB-SubCell"/>
</dbReference>
<sequence length="461" mass="52494">MSVHINRLSKQLRILLNIFVIFLIFLIIDRFIFRHRIDFITYSAGTLIACLTLGLLDSDNDLRSYAFQKKKQPLLIAVGLILSGAVCSVVLWIGVESSVTVGETWIILAVCYPILLILRNLLLRIFMKKRKSQTLLILYSEHIPNEFSEEALNNAVDYGTVQTIRVTEYSENEIAEIVKIAGSIIMMGDVSEDTADTVILNAKIQAIPIYIFPTIKNISCIGSTTAKISDTPLLSLKIDRIRFLHKAVKRLFDIFASIIGLIVLSPAFAVIAILIKLGTKGPVFYKQERYTIHKKRFDIYKFRTMVNDAEKDGVRLASADDPKITGIGKFLRAHRVDELPQLLNILKGEMSFVGPRPERPIYADEYSRTVKNYDLRYMFRAGLTGFAQVYGKYNTTVPNKILFDWMYIDKFSIWLDIKLLVQTMLVMCVKEASDGVHEDMKQETDRRDSAEKQTQETAVLQ</sequence>
<feature type="region of interest" description="Disordered" evidence="7">
    <location>
        <begin position="437"/>
        <end position="461"/>
    </location>
</feature>
<gene>
    <name evidence="10" type="ORF">Firmicute1046_3450</name>
</gene>
<feature type="transmembrane region" description="Helical" evidence="8">
    <location>
        <begin position="12"/>
        <end position="33"/>
    </location>
</feature>
<evidence type="ECO:0000256" key="6">
    <source>
        <dbReference type="ARBA" id="ARBA00023136"/>
    </source>
</evidence>
<evidence type="ECO:0000256" key="4">
    <source>
        <dbReference type="ARBA" id="ARBA00022692"/>
    </source>
</evidence>
<evidence type="ECO:0000256" key="5">
    <source>
        <dbReference type="ARBA" id="ARBA00022989"/>
    </source>
</evidence>
<name>A0A650ENB2_9FIRM</name>
<evidence type="ECO:0000256" key="3">
    <source>
        <dbReference type="ARBA" id="ARBA00022679"/>
    </source>
</evidence>
<dbReference type="InterPro" id="IPR003362">
    <property type="entry name" value="Bact_transf"/>
</dbReference>
<feature type="transmembrane region" description="Helical" evidence="8">
    <location>
        <begin position="251"/>
        <end position="275"/>
    </location>
</feature>
<feature type="transmembrane region" description="Helical" evidence="8">
    <location>
        <begin position="39"/>
        <end position="56"/>
    </location>
</feature>
<proteinExistence type="inferred from homology"/>
<feature type="compositionally biased region" description="Basic and acidic residues" evidence="7">
    <location>
        <begin position="437"/>
        <end position="454"/>
    </location>
</feature>
<feature type="transmembrane region" description="Helical" evidence="8">
    <location>
        <begin position="105"/>
        <end position="122"/>
    </location>
</feature>
<dbReference type="AlphaFoldDB" id="A0A650ENB2"/>